<dbReference type="EMBL" id="CP029619">
    <property type="protein sequence ID" value="AWN81847.1"/>
    <property type="molecule type" value="Genomic_DNA"/>
</dbReference>
<dbReference type="InterPro" id="IPR001667">
    <property type="entry name" value="DDH_dom"/>
</dbReference>
<dbReference type="InterPro" id="IPR003156">
    <property type="entry name" value="DHHA1_dom"/>
</dbReference>
<keyword evidence="4" id="KW-1185">Reference proteome</keyword>
<dbReference type="GO" id="GO:0016787">
    <property type="term" value="F:hydrolase activity"/>
    <property type="evidence" value="ECO:0007669"/>
    <property type="project" value="UniProtKB-KW"/>
</dbReference>
<keyword evidence="3" id="KW-0378">Hydrolase</keyword>
<dbReference type="Gene3D" id="3.10.310.30">
    <property type="match status" value="1"/>
</dbReference>
<dbReference type="PANTHER" id="PTHR47618">
    <property type="entry name" value="BIFUNCTIONAL OLIGORIBONUCLEASE AND PAP PHOSPHATASE NRNA"/>
    <property type="match status" value="1"/>
</dbReference>
<gene>
    <name evidence="3" type="primary">nrnA</name>
    <name evidence="3" type="ORF">DK880_00527</name>
</gene>
<evidence type="ECO:0000259" key="2">
    <source>
        <dbReference type="Pfam" id="PF02272"/>
    </source>
</evidence>
<dbReference type="EC" id="3.1.-.-" evidence="3"/>
<dbReference type="Proteomes" id="UP000245872">
    <property type="component" value="Chromosome"/>
</dbReference>
<protein>
    <submittedName>
        <fullName evidence="3">Bifunctional oligoribonuclease and PAP phosphatase NrnA</fullName>
        <ecNumber evidence="3">3.1.-.-</ecNumber>
    </submittedName>
</protein>
<reference evidence="3 4" key="1">
    <citation type="submission" date="2018-05" db="EMBL/GenBank/DDBJ databases">
        <title>Candidatus Cardinium hertigii Genome Assembly.</title>
        <authorList>
            <person name="Showmaker K.C."/>
            <person name="Walden K.O."/>
            <person name="Fields C.J."/>
            <person name="Lambert K.N."/>
            <person name="Hudson M.E."/>
        </authorList>
    </citation>
    <scope>NUCLEOTIDE SEQUENCE [LARGE SCALE GENOMIC DNA]</scope>
    <source>
        <strain evidence="4">cHgTN10</strain>
    </source>
</reference>
<dbReference type="Pfam" id="PF02272">
    <property type="entry name" value="DHHA1"/>
    <property type="match status" value="1"/>
</dbReference>
<dbReference type="SUPFAM" id="SSF64182">
    <property type="entry name" value="DHH phosphoesterases"/>
    <property type="match status" value="1"/>
</dbReference>
<dbReference type="Pfam" id="PF01368">
    <property type="entry name" value="DHH"/>
    <property type="match status" value="1"/>
</dbReference>
<organism evidence="3 4">
    <name type="scientific">Candidatus Cardinium hertigii</name>
    <dbReference type="NCBI Taxonomy" id="247481"/>
    <lineage>
        <taxon>Bacteria</taxon>
        <taxon>Pseudomonadati</taxon>
        <taxon>Bacteroidota</taxon>
        <taxon>Cytophagia</taxon>
        <taxon>Cytophagales</taxon>
        <taxon>Amoebophilaceae</taxon>
        <taxon>Candidatus Cardinium</taxon>
    </lineage>
</organism>
<dbReference type="InterPro" id="IPR051319">
    <property type="entry name" value="Oligoribo/pAp-PDE_c-di-AMP_PDE"/>
</dbReference>
<feature type="domain" description="DDH" evidence="1">
    <location>
        <begin position="16"/>
        <end position="167"/>
    </location>
</feature>
<dbReference type="GO" id="GO:0003676">
    <property type="term" value="F:nucleic acid binding"/>
    <property type="evidence" value="ECO:0007669"/>
    <property type="project" value="InterPro"/>
</dbReference>
<dbReference type="PANTHER" id="PTHR47618:SF1">
    <property type="entry name" value="BIFUNCTIONAL OLIGORIBONUCLEASE AND PAP PHOSPHATASE NRNA"/>
    <property type="match status" value="1"/>
</dbReference>
<evidence type="ECO:0000313" key="4">
    <source>
        <dbReference type="Proteomes" id="UP000245872"/>
    </source>
</evidence>
<dbReference type="AlphaFoldDB" id="A0A2Z3L8Z0"/>
<dbReference type="InterPro" id="IPR038763">
    <property type="entry name" value="DHH_sf"/>
</dbReference>
<proteinExistence type="predicted"/>
<name>A0A2Z3L8Z0_9BACT</name>
<evidence type="ECO:0000313" key="3">
    <source>
        <dbReference type="EMBL" id="AWN81847.1"/>
    </source>
</evidence>
<sequence>MYDVSSLKAQLVSPKRITIVMHTGPDADALGTSLALGLFLSAEGHSVQVIAPTAYPDFLSWLPGADKVVVAETYTAEALEARIGDIDLLFCIDFSTASRLGLLEFILKKPGVIKVVIDHHTEPEDFADIFFWDPKAAASGEVLFQLIESLGQKNNLTTSIATCLYAALITDTNSFKNPNTTPKTHRIAAELMEHGVDTFGVQRLIYDNKSLNRLHFFGFAINQRLIVLPDLHTAYFVIQKEDCKRYHLKQGDTDGLIFHALSLQGIALAAVLQEKEDMVSISLRSVGELPVNAIAKQYFNGGGHRNAAGGISNLSLTETIDQFEQGLKQFMLNHTV</sequence>
<dbReference type="OrthoDB" id="9803668at2"/>
<dbReference type="KEGG" id="cher:DK880_00527"/>
<dbReference type="Gene3D" id="3.90.1640.10">
    <property type="entry name" value="inorganic pyrophosphatase (n-terminal core)"/>
    <property type="match status" value="1"/>
</dbReference>
<evidence type="ECO:0000259" key="1">
    <source>
        <dbReference type="Pfam" id="PF01368"/>
    </source>
</evidence>
<feature type="domain" description="DHHA1" evidence="2">
    <location>
        <begin position="261"/>
        <end position="330"/>
    </location>
</feature>
<accession>A0A2Z3L8Z0</accession>